<dbReference type="STRING" id="1458985.BJP34_13880"/>
<dbReference type="Proteomes" id="UP000177870">
    <property type="component" value="Chromosome"/>
</dbReference>
<sequence length="450" mass="51676">MTLLHQASTIIGNRYRIVAPLGQGGFGTTYEAEDLTNYKRVALKAISLRDLENWKGLELFEREAKILAKLNHHGIPKYLDYFYIDTADDRRFYLIQELVGGQSFSELVKKGWYPSQGEIKEIAFQILDILEYLHQLNPAVIHRDIKPQNLIINSKGNVFLVDFGAVKDVYRNTLSYGETFVGTFGYMPPEQFQGQAFCASDLYSLGATLLFLLTHRSPADLPQQRLKIDFRGSVQISQHFADWLEKMLEPAVEDRFQSVEEAIDALRQKKSISSSLSGSIIPQRQQPAGSRIIFTKNYQRLVAEIPPCGLKDDNLLCALLIFYVLKVINNSWMMETITTIFWAVYFINFCIILLVILKLFFDIAGEISLEINRYTFRIEWHLFGLSLRQITGRTVDLKFVEVDSSVNFLGQKTITCAIWEGVQQHKFGSKLSKVEKRWLVEELRDFLAVI</sequence>
<evidence type="ECO:0000313" key="12">
    <source>
        <dbReference type="EMBL" id="AOX00398.1"/>
    </source>
</evidence>
<evidence type="ECO:0000256" key="8">
    <source>
        <dbReference type="ARBA" id="ARBA00048679"/>
    </source>
</evidence>
<evidence type="ECO:0000259" key="11">
    <source>
        <dbReference type="PROSITE" id="PS50011"/>
    </source>
</evidence>
<dbReference type="OrthoDB" id="5518868at2"/>
<dbReference type="GO" id="GO:0004674">
    <property type="term" value="F:protein serine/threonine kinase activity"/>
    <property type="evidence" value="ECO:0007669"/>
    <property type="project" value="UniProtKB-KW"/>
</dbReference>
<dbReference type="Pfam" id="PF00069">
    <property type="entry name" value="Pkinase"/>
    <property type="match status" value="1"/>
</dbReference>
<dbReference type="PANTHER" id="PTHR24363:SF0">
    <property type="entry name" value="SERINE_THREONINE KINASE LIKE DOMAIN CONTAINING 1"/>
    <property type="match status" value="1"/>
</dbReference>
<keyword evidence="10" id="KW-1133">Transmembrane helix</keyword>
<dbReference type="PROSITE" id="PS00108">
    <property type="entry name" value="PROTEIN_KINASE_ST"/>
    <property type="match status" value="1"/>
</dbReference>
<dbReference type="SMART" id="SM00220">
    <property type="entry name" value="S_TKc"/>
    <property type="match status" value="1"/>
</dbReference>
<dbReference type="CDD" id="cd14014">
    <property type="entry name" value="STKc_PknB_like"/>
    <property type="match status" value="1"/>
</dbReference>
<dbReference type="InterPro" id="IPR008271">
    <property type="entry name" value="Ser/Thr_kinase_AS"/>
</dbReference>
<feature type="binding site" evidence="9">
    <location>
        <position position="44"/>
    </location>
    <ligand>
        <name>ATP</name>
        <dbReference type="ChEBI" id="CHEBI:30616"/>
    </ligand>
</feature>
<dbReference type="InterPro" id="IPR017441">
    <property type="entry name" value="Protein_kinase_ATP_BS"/>
</dbReference>
<dbReference type="InterPro" id="IPR000719">
    <property type="entry name" value="Prot_kinase_dom"/>
</dbReference>
<evidence type="ECO:0000256" key="2">
    <source>
        <dbReference type="ARBA" id="ARBA00022527"/>
    </source>
</evidence>
<comment type="catalytic activity">
    <reaction evidence="8">
        <text>L-seryl-[protein] + ATP = O-phospho-L-seryl-[protein] + ADP + H(+)</text>
        <dbReference type="Rhea" id="RHEA:17989"/>
        <dbReference type="Rhea" id="RHEA-COMP:9863"/>
        <dbReference type="Rhea" id="RHEA-COMP:11604"/>
        <dbReference type="ChEBI" id="CHEBI:15378"/>
        <dbReference type="ChEBI" id="CHEBI:29999"/>
        <dbReference type="ChEBI" id="CHEBI:30616"/>
        <dbReference type="ChEBI" id="CHEBI:83421"/>
        <dbReference type="ChEBI" id="CHEBI:456216"/>
        <dbReference type="EC" id="2.7.11.1"/>
    </reaction>
</comment>
<evidence type="ECO:0000313" key="13">
    <source>
        <dbReference type="Proteomes" id="UP000177870"/>
    </source>
</evidence>
<evidence type="ECO:0000256" key="5">
    <source>
        <dbReference type="ARBA" id="ARBA00022777"/>
    </source>
</evidence>
<organism evidence="12 13">
    <name type="scientific">Moorena producens PAL-8-15-08-1</name>
    <dbReference type="NCBI Taxonomy" id="1458985"/>
    <lineage>
        <taxon>Bacteria</taxon>
        <taxon>Bacillati</taxon>
        <taxon>Cyanobacteriota</taxon>
        <taxon>Cyanophyceae</taxon>
        <taxon>Coleofasciculales</taxon>
        <taxon>Coleofasciculaceae</taxon>
        <taxon>Moorena</taxon>
    </lineage>
</organism>
<evidence type="ECO:0000256" key="7">
    <source>
        <dbReference type="ARBA" id="ARBA00047899"/>
    </source>
</evidence>
<keyword evidence="5" id="KW-0418">Kinase</keyword>
<feature type="transmembrane region" description="Helical" evidence="10">
    <location>
        <begin position="340"/>
        <end position="361"/>
    </location>
</feature>
<accession>A0A1D8TRX9</accession>
<dbReference type="PROSITE" id="PS00107">
    <property type="entry name" value="PROTEIN_KINASE_ATP"/>
    <property type="match status" value="1"/>
</dbReference>
<feature type="domain" description="Protein kinase" evidence="11">
    <location>
        <begin position="15"/>
        <end position="267"/>
    </location>
</feature>
<name>A0A1D8TRX9_9CYAN</name>
<dbReference type="EC" id="2.7.11.1" evidence="1"/>
<evidence type="ECO:0000256" key="10">
    <source>
        <dbReference type="SAM" id="Phobius"/>
    </source>
</evidence>
<comment type="catalytic activity">
    <reaction evidence="7">
        <text>L-threonyl-[protein] + ATP = O-phospho-L-threonyl-[protein] + ADP + H(+)</text>
        <dbReference type="Rhea" id="RHEA:46608"/>
        <dbReference type="Rhea" id="RHEA-COMP:11060"/>
        <dbReference type="Rhea" id="RHEA-COMP:11605"/>
        <dbReference type="ChEBI" id="CHEBI:15378"/>
        <dbReference type="ChEBI" id="CHEBI:30013"/>
        <dbReference type="ChEBI" id="CHEBI:30616"/>
        <dbReference type="ChEBI" id="CHEBI:61977"/>
        <dbReference type="ChEBI" id="CHEBI:456216"/>
        <dbReference type="EC" id="2.7.11.1"/>
    </reaction>
</comment>
<gene>
    <name evidence="12" type="ORF">BJP34_13880</name>
</gene>
<proteinExistence type="predicted"/>
<dbReference type="Gene3D" id="1.10.510.10">
    <property type="entry name" value="Transferase(Phosphotransferase) domain 1"/>
    <property type="match status" value="1"/>
</dbReference>
<keyword evidence="10" id="KW-0812">Transmembrane</keyword>
<dbReference type="RefSeq" id="WP_070392859.1">
    <property type="nucleotide sequence ID" value="NZ_CP017599.1"/>
</dbReference>
<keyword evidence="6 9" id="KW-0067">ATP-binding</keyword>
<evidence type="ECO:0000256" key="3">
    <source>
        <dbReference type="ARBA" id="ARBA00022679"/>
    </source>
</evidence>
<dbReference type="EMBL" id="CP017599">
    <property type="protein sequence ID" value="AOX00398.1"/>
    <property type="molecule type" value="Genomic_DNA"/>
</dbReference>
<dbReference type="AlphaFoldDB" id="A0A1D8TRX9"/>
<reference evidence="13" key="1">
    <citation type="submission" date="2016-10" db="EMBL/GenBank/DDBJ databases">
        <title>Comparative genomics uncovers the prolific and rare metabolic potential of the cyanobacterial genus Moorea.</title>
        <authorList>
            <person name="Leao T."/>
            <person name="Castelao G."/>
            <person name="Korobeynikov A."/>
            <person name="Monroe E.A."/>
            <person name="Podell S."/>
            <person name="Glukhov E."/>
            <person name="Allen E."/>
            <person name="Gerwick W.H."/>
            <person name="Gerwick L."/>
        </authorList>
    </citation>
    <scope>NUCLEOTIDE SEQUENCE [LARGE SCALE GENOMIC DNA]</scope>
    <source>
        <strain evidence="13">PAL-8-15-08-1</strain>
    </source>
</reference>
<evidence type="ECO:0000256" key="9">
    <source>
        <dbReference type="PROSITE-ProRule" id="PRU10141"/>
    </source>
</evidence>
<keyword evidence="10" id="KW-0472">Membrane</keyword>
<evidence type="ECO:0000256" key="4">
    <source>
        <dbReference type="ARBA" id="ARBA00022741"/>
    </source>
</evidence>
<keyword evidence="2" id="KW-0723">Serine/threonine-protein kinase</keyword>
<keyword evidence="4 9" id="KW-0547">Nucleotide-binding</keyword>
<dbReference type="PROSITE" id="PS50011">
    <property type="entry name" value="PROTEIN_KINASE_DOM"/>
    <property type="match status" value="1"/>
</dbReference>
<dbReference type="GO" id="GO:0005524">
    <property type="term" value="F:ATP binding"/>
    <property type="evidence" value="ECO:0007669"/>
    <property type="project" value="UniProtKB-UniRule"/>
</dbReference>
<dbReference type="InterPro" id="IPR011009">
    <property type="entry name" value="Kinase-like_dom_sf"/>
</dbReference>
<evidence type="ECO:0000256" key="1">
    <source>
        <dbReference type="ARBA" id="ARBA00012513"/>
    </source>
</evidence>
<evidence type="ECO:0000256" key="6">
    <source>
        <dbReference type="ARBA" id="ARBA00022840"/>
    </source>
</evidence>
<dbReference type="SUPFAM" id="SSF56112">
    <property type="entry name" value="Protein kinase-like (PK-like)"/>
    <property type="match status" value="1"/>
</dbReference>
<protein>
    <recommendedName>
        <fullName evidence="1">non-specific serine/threonine protein kinase</fullName>
        <ecNumber evidence="1">2.7.11.1</ecNumber>
    </recommendedName>
</protein>
<dbReference type="KEGG" id="mpro:BJP34_13880"/>
<dbReference type="PANTHER" id="PTHR24363">
    <property type="entry name" value="SERINE/THREONINE PROTEIN KINASE"/>
    <property type="match status" value="1"/>
</dbReference>
<keyword evidence="3" id="KW-0808">Transferase</keyword>